<proteinExistence type="predicted"/>
<evidence type="ECO:0000313" key="1">
    <source>
        <dbReference type="EMBL" id="CAG8640613.1"/>
    </source>
</evidence>
<accession>A0ACA9N9Y5</accession>
<keyword evidence="2" id="KW-1185">Reference proteome</keyword>
<evidence type="ECO:0000313" key="2">
    <source>
        <dbReference type="Proteomes" id="UP000789860"/>
    </source>
</evidence>
<feature type="non-terminal residue" evidence="1">
    <location>
        <position position="1"/>
    </location>
</feature>
<dbReference type="Proteomes" id="UP000789860">
    <property type="component" value="Unassembled WGS sequence"/>
</dbReference>
<sequence>LLDLLNKHLKYLTQPSENFRYSRTLLLMFNGAMVDIKFAWENIYPLLHNITPYTGNSTPMRSKSMSRSNSSSNVNGVPLSAGSILNNSSSNGITTPSTAGMSPSSFGPYSAGLASNSLSDIALPISIFEQMLSKVDAAIKSVENVGKLLNEQLDTALVSSSDESASALPVKIKLKELRSHVKIVLDVTKQLKKSRLVVKSTQKEDLGIQLKVYDATITFLQETVKMSTLARDISQEWQLDSKVMTGLGNVTKSDIELTDILRAIDEWLVMSPPNPNETSRSVKNDVFSEEPEELSSLSIDEPIQKEENEINDINNGIKADVTIEP</sequence>
<name>A0ACA9N9Y5_9GLOM</name>
<reference evidence="1" key="1">
    <citation type="submission" date="2021-06" db="EMBL/GenBank/DDBJ databases">
        <authorList>
            <person name="Kallberg Y."/>
            <person name="Tangrot J."/>
            <person name="Rosling A."/>
        </authorList>
    </citation>
    <scope>NUCLEOTIDE SEQUENCE</scope>
    <source>
        <strain evidence="1">AU212A</strain>
    </source>
</reference>
<dbReference type="EMBL" id="CAJVPM010021534">
    <property type="protein sequence ID" value="CAG8640613.1"/>
    <property type="molecule type" value="Genomic_DNA"/>
</dbReference>
<gene>
    <name evidence="1" type="ORF">SCALOS_LOCUS8314</name>
</gene>
<organism evidence="1 2">
    <name type="scientific">Scutellospora calospora</name>
    <dbReference type="NCBI Taxonomy" id="85575"/>
    <lineage>
        <taxon>Eukaryota</taxon>
        <taxon>Fungi</taxon>
        <taxon>Fungi incertae sedis</taxon>
        <taxon>Mucoromycota</taxon>
        <taxon>Glomeromycotina</taxon>
        <taxon>Glomeromycetes</taxon>
        <taxon>Diversisporales</taxon>
        <taxon>Gigasporaceae</taxon>
        <taxon>Scutellospora</taxon>
    </lineage>
</organism>
<comment type="caution">
    <text evidence="1">The sequence shown here is derived from an EMBL/GenBank/DDBJ whole genome shotgun (WGS) entry which is preliminary data.</text>
</comment>
<protein>
    <submittedName>
        <fullName evidence="1">5936_t:CDS:1</fullName>
    </submittedName>
</protein>